<dbReference type="Proteomes" id="UP001597199">
    <property type="component" value="Unassembled WGS sequence"/>
</dbReference>
<evidence type="ECO:0000256" key="4">
    <source>
        <dbReference type="ARBA" id="ARBA00022679"/>
    </source>
</evidence>
<evidence type="ECO:0000259" key="7">
    <source>
        <dbReference type="PROSITE" id="PS51093"/>
    </source>
</evidence>
<dbReference type="InterPro" id="IPR011055">
    <property type="entry name" value="Dup_hybrid_motif"/>
</dbReference>
<keyword evidence="9" id="KW-1185">Reference proteome</keyword>
<keyword evidence="3 8" id="KW-0762">Sugar transport</keyword>
<comment type="subcellular location">
    <subcellularLocation>
        <location evidence="1">Cytoplasm</location>
    </subcellularLocation>
</comment>
<evidence type="ECO:0000313" key="9">
    <source>
        <dbReference type="Proteomes" id="UP001597199"/>
    </source>
</evidence>
<dbReference type="PROSITE" id="PS51093">
    <property type="entry name" value="PTS_EIIA_TYPE_1"/>
    <property type="match status" value="1"/>
</dbReference>
<organism evidence="8 9">
    <name type="scientific">Lacticaseibacillus suilingensis</name>
    <dbReference type="NCBI Taxonomy" id="2799577"/>
    <lineage>
        <taxon>Bacteria</taxon>
        <taxon>Bacillati</taxon>
        <taxon>Bacillota</taxon>
        <taxon>Bacilli</taxon>
        <taxon>Lactobacillales</taxon>
        <taxon>Lactobacillaceae</taxon>
        <taxon>Lacticaseibacillus</taxon>
    </lineage>
</organism>
<dbReference type="RefSeq" id="WP_204119858.1">
    <property type="nucleotide sequence ID" value="NZ_BOLV01000034.1"/>
</dbReference>
<evidence type="ECO:0000256" key="1">
    <source>
        <dbReference type="ARBA" id="ARBA00004496"/>
    </source>
</evidence>
<dbReference type="EMBL" id="JBHTOA010000002">
    <property type="protein sequence ID" value="MFD1397763.1"/>
    <property type="molecule type" value="Genomic_DNA"/>
</dbReference>
<keyword evidence="4" id="KW-0808">Transferase</keyword>
<keyword evidence="5" id="KW-0598">Phosphotransferase system</keyword>
<keyword evidence="2" id="KW-0813">Transport</keyword>
<accession>A0ABW4BE21</accession>
<dbReference type="PANTHER" id="PTHR45008:SF1">
    <property type="entry name" value="PTS SYSTEM GLUCOSE-SPECIFIC EIIA COMPONENT"/>
    <property type="match status" value="1"/>
</dbReference>
<proteinExistence type="predicted"/>
<gene>
    <name evidence="8" type="ORF">ACFQ41_00395</name>
</gene>
<dbReference type="InterPro" id="IPR001127">
    <property type="entry name" value="PTS_EIIA_1_perm"/>
</dbReference>
<dbReference type="Gene3D" id="2.70.70.10">
    <property type="entry name" value="Glucose Permease (Domain IIA)"/>
    <property type="match status" value="1"/>
</dbReference>
<reference evidence="9" key="1">
    <citation type="journal article" date="2019" name="Int. J. Syst. Evol. Microbiol.">
        <title>The Global Catalogue of Microorganisms (GCM) 10K type strain sequencing project: providing services to taxonomists for standard genome sequencing and annotation.</title>
        <authorList>
            <consortium name="The Broad Institute Genomics Platform"/>
            <consortium name="The Broad Institute Genome Sequencing Center for Infectious Disease"/>
            <person name="Wu L."/>
            <person name="Ma J."/>
        </authorList>
    </citation>
    <scope>NUCLEOTIDE SEQUENCE [LARGE SCALE GENOMIC DNA]</scope>
    <source>
        <strain evidence="9">CCM 9110</strain>
    </source>
</reference>
<dbReference type="Pfam" id="PF00358">
    <property type="entry name" value="PTS_EIIA_1"/>
    <property type="match status" value="1"/>
</dbReference>
<dbReference type="SUPFAM" id="SSF51261">
    <property type="entry name" value="Duplicated hybrid motif"/>
    <property type="match status" value="1"/>
</dbReference>
<evidence type="ECO:0000256" key="6">
    <source>
        <dbReference type="ARBA" id="ARBA00022777"/>
    </source>
</evidence>
<dbReference type="InterPro" id="IPR050890">
    <property type="entry name" value="PTS_EIIA_component"/>
</dbReference>
<sequence length="160" mass="16823">MFNFLNQSNKLYAPVDGQLMPISKVPDKMFASKAMGDGFAVQPHDSKIVSPVDGKITMIAGTKHALGLKAKDGTEYLIHMGIDTVALNGAGFDILTAVGKKVHHGQPLATFNLTTAQAAGKATAVVVVLLQKEDVIPTLTEKSVHADDLVADLDAESQAG</sequence>
<dbReference type="NCBIfam" id="TIGR00830">
    <property type="entry name" value="PTBA"/>
    <property type="match status" value="1"/>
</dbReference>
<dbReference type="PANTHER" id="PTHR45008">
    <property type="entry name" value="PTS SYSTEM GLUCOSE-SPECIFIC EIIA COMPONENT"/>
    <property type="match status" value="1"/>
</dbReference>
<keyword evidence="6" id="KW-0418">Kinase</keyword>
<evidence type="ECO:0000256" key="3">
    <source>
        <dbReference type="ARBA" id="ARBA00022597"/>
    </source>
</evidence>
<protein>
    <submittedName>
        <fullName evidence="8">PTS glucose transporter subunit IIA</fullName>
    </submittedName>
</protein>
<evidence type="ECO:0000256" key="2">
    <source>
        <dbReference type="ARBA" id="ARBA00022448"/>
    </source>
</evidence>
<evidence type="ECO:0000313" key="8">
    <source>
        <dbReference type="EMBL" id="MFD1397763.1"/>
    </source>
</evidence>
<feature type="domain" description="PTS EIIA type-1" evidence="7">
    <location>
        <begin position="27"/>
        <end position="131"/>
    </location>
</feature>
<comment type="caution">
    <text evidence="8">The sequence shown here is derived from an EMBL/GenBank/DDBJ whole genome shotgun (WGS) entry which is preliminary data.</text>
</comment>
<name>A0ABW4BE21_9LACO</name>
<evidence type="ECO:0000256" key="5">
    <source>
        <dbReference type="ARBA" id="ARBA00022683"/>
    </source>
</evidence>